<organism evidence="6 7">
    <name type="scientific">Tritrichomonas foetus</name>
    <dbReference type="NCBI Taxonomy" id="1144522"/>
    <lineage>
        <taxon>Eukaryota</taxon>
        <taxon>Metamonada</taxon>
        <taxon>Parabasalia</taxon>
        <taxon>Tritrichomonadida</taxon>
        <taxon>Tritrichomonadidae</taxon>
        <taxon>Tritrichomonas</taxon>
    </lineage>
</organism>
<evidence type="ECO:0000313" key="6">
    <source>
        <dbReference type="EMBL" id="OHT12726.1"/>
    </source>
</evidence>
<proteinExistence type="predicted"/>
<dbReference type="AlphaFoldDB" id="A0A1J4KSU1"/>
<dbReference type="VEuPathDB" id="TrichDB:TRFO_17349"/>
<gene>
    <name evidence="6" type="ORF">TRFO_17349</name>
</gene>
<keyword evidence="3" id="KW-0963">Cytoplasm</keyword>
<evidence type="ECO:0008006" key="8">
    <source>
        <dbReference type="Google" id="ProtNLM"/>
    </source>
</evidence>
<reference evidence="6" key="1">
    <citation type="submission" date="2016-10" db="EMBL/GenBank/DDBJ databases">
        <authorList>
            <person name="Benchimol M."/>
            <person name="Almeida L.G."/>
            <person name="Vasconcelos A.T."/>
            <person name="Perreira-Neves A."/>
            <person name="Rosa I.A."/>
            <person name="Tasca T."/>
            <person name="Bogo M.R."/>
            <person name="de Souza W."/>
        </authorList>
    </citation>
    <scope>NUCLEOTIDE SEQUENCE [LARGE SCALE GENOMIC DNA]</scope>
    <source>
        <strain evidence="6">K</strain>
    </source>
</reference>
<dbReference type="InterPro" id="IPR016024">
    <property type="entry name" value="ARM-type_fold"/>
</dbReference>
<evidence type="ECO:0000256" key="1">
    <source>
        <dbReference type="ARBA" id="ARBA00004496"/>
    </source>
</evidence>
<dbReference type="GO" id="GO:0005737">
    <property type="term" value="C:cytoplasm"/>
    <property type="evidence" value="ECO:0007669"/>
    <property type="project" value="UniProtKB-SubCell"/>
</dbReference>
<sequence>MTTHPWEFANVLLTFLNVDSTHIGIKSLSAVLLTHILRFKNQEELKNIRMSLSPEMRESMINIFKKNIFHENESVRNIVSECYALLCAILKEDWPSGIPEVVESAMNPKFRPYGTIGLISIMYEIARLPNFVAEIYPTYENQFSLLLVYCLENILQVPYTNIPHDDDVRLAACRYIFELIYHHKGCLGEEPNLKNSRIEFILKSLPPSFQIANLDLFQFLNRLLFIMVQTYYTESAGFMETIYHYVLNGINISNPEYRNISIYFWKEIGDLEFNIQKKYEMANQLKIQPSVVPVDPLISQLALESLFEPLISIMALIDENDTDVEDVSKNPEPSMFATVTLESFFKAVPERSFELFQPKIVEAFNNDKWTIRHAGLLLTYSLVEELPILRPQLMNDIGKFVASLWDSYIQCAHPSNPNYRLRETALFDIGLLLKNYPGVITKVENSEQRFTQVLELMEYIVKREYKDNQDFSQNDRVIYLRFANVTYHLTTIWKDNRYQSKIHLYFDNIHAILHSLVDIGVRGNDPMLIQNANEALNQLILNVPDVGIDQKLFQLFTDIVSTLRSSSSYFSSEEVRYTIQASLCSNISTITLKSKNHMDQTFSTVAEDARRVLFDLLKRPHVLIYEEALMAIAALVLRIPMIFNLDIYQELHQYIIHGFNSNCPGVINAACILIGDIYRHLAPRYLPQVLENIPIYFQILNPLILEHYEIRDIHPFILKAIAEMVLSINPEKCQLDFLDQMKIPLYNLLQSVYAMANLLDVNVKSDVDYGNSFYEYLCDAYKGYGKVYYPKDNITEERALLLQIDKLAQCIYKLHPKLGDNLLYSFGNMVASYGDQCSRKNNVIINRHSIHKLLIDVGKTRDQRLRTTLKKISDNLKSK</sequence>
<comment type="caution">
    <text evidence="6">The sequence shown here is derived from an EMBL/GenBank/DDBJ whole genome shotgun (WGS) entry which is preliminary data.</text>
</comment>
<dbReference type="GO" id="GO:0006606">
    <property type="term" value="P:protein import into nucleus"/>
    <property type="evidence" value="ECO:0007669"/>
    <property type="project" value="InterPro"/>
</dbReference>
<dbReference type="OrthoDB" id="10649991at2759"/>
<keyword evidence="4" id="KW-0677">Repeat</keyword>
<dbReference type="InterPro" id="IPR040122">
    <property type="entry name" value="Importin_beta"/>
</dbReference>
<evidence type="ECO:0000313" key="7">
    <source>
        <dbReference type="Proteomes" id="UP000179807"/>
    </source>
</evidence>
<keyword evidence="2" id="KW-0813">Transport</keyword>
<dbReference type="InterPro" id="IPR011989">
    <property type="entry name" value="ARM-like"/>
</dbReference>
<keyword evidence="7" id="KW-1185">Reference proteome</keyword>
<protein>
    <recommendedName>
        <fullName evidence="8">Importin N-terminal domain-containing protein</fullName>
    </recommendedName>
</protein>
<accession>A0A1J4KSU1</accession>
<name>A0A1J4KSU1_9EUKA</name>
<evidence type="ECO:0000256" key="5">
    <source>
        <dbReference type="ARBA" id="ARBA00022927"/>
    </source>
</evidence>
<dbReference type="Proteomes" id="UP000179807">
    <property type="component" value="Unassembled WGS sequence"/>
</dbReference>
<evidence type="ECO:0000256" key="2">
    <source>
        <dbReference type="ARBA" id="ARBA00022448"/>
    </source>
</evidence>
<dbReference type="Gene3D" id="1.25.10.10">
    <property type="entry name" value="Leucine-rich Repeat Variant"/>
    <property type="match status" value="1"/>
</dbReference>
<evidence type="ECO:0000256" key="3">
    <source>
        <dbReference type="ARBA" id="ARBA00022490"/>
    </source>
</evidence>
<comment type="subcellular location">
    <subcellularLocation>
        <location evidence="1">Cytoplasm</location>
    </subcellularLocation>
</comment>
<dbReference type="PANTHER" id="PTHR10527">
    <property type="entry name" value="IMPORTIN BETA"/>
    <property type="match status" value="1"/>
</dbReference>
<keyword evidence="5" id="KW-0653">Protein transport</keyword>
<dbReference type="RefSeq" id="XP_068365862.1">
    <property type="nucleotide sequence ID" value="XM_068499531.1"/>
</dbReference>
<dbReference type="GeneID" id="94834235"/>
<dbReference type="EMBL" id="MLAK01000557">
    <property type="protein sequence ID" value="OHT12726.1"/>
    <property type="molecule type" value="Genomic_DNA"/>
</dbReference>
<dbReference type="SUPFAM" id="SSF48371">
    <property type="entry name" value="ARM repeat"/>
    <property type="match status" value="1"/>
</dbReference>
<evidence type="ECO:0000256" key="4">
    <source>
        <dbReference type="ARBA" id="ARBA00022737"/>
    </source>
</evidence>